<dbReference type="EMBL" id="JAHHGZ010000010">
    <property type="protein sequence ID" value="MBW4667911.1"/>
    <property type="molecule type" value="Genomic_DNA"/>
</dbReference>
<dbReference type="CDD" id="cd06260">
    <property type="entry name" value="DUF820-like"/>
    <property type="match status" value="1"/>
</dbReference>
<proteinExistence type="predicted"/>
<dbReference type="AlphaFoldDB" id="A0A951QL31"/>
<dbReference type="PANTHER" id="PTHR34107:SF2">
    <property type="entry name" value="SLL0888 PROTEIN"/>
    <property type="match status" value="1"/>
</dbReference>
<sequence>MVAIRSSMTLEDYLNYDDGTDTRYELVDGMLIEMPTESTLNTQIAAFLLAAFLQIGIPYTQLGIRHQIAVAGARATAREPDLMIHSEESATALDGRAQALLTHDMPPPALVVEVVSPKQENRDYRHKRTEYAARHIPEYWIVDPIAAKVTVLEWVDGLYEERIYQGNEQIVSLNFPALELTAAQILSAGLKS</sequence>
<organism evidence="2 3">
    <name type="scientific">Cyanomargarita calcarea GSE-NOS-MK-12-04C</name>
    <dbReference type="NCBI Taxonomy" id="2839659"/>
    <lineage>
        <taxon>Bacteria</taxon>
        <taxon>Bacillati</taxon>
        <taxon>Cyanobacteriota</taxon>
        <taxon>Cyanophyceae</taxon>
        <taxon>Nostocales</taxon>
        <taxon>Cyanomargaritaceae</taxon>
        <taxon>Cyanomargarita</taxon>
    </lineage>
</organism>
<comment type="caution">
    <text evidence="2">The sequence shown here is derived from an EMBL/GenBank/DDBJ whole genome shotgun (WGS) entry which is preliminary data.</text>
</comment>
<keyword evidence="2" id="KW-0378">Hydrolase</keyword>
<reference evidence="2" key="2">
    <citation type="journal article" date="2022" name="Microbiol. Resour. Announc.">
        <title>Metagenome Sequencing to Explore Phylogenomics of Terrestrial Cyanobacteria.</title>
        <authorList>
            <person name="Ward R.D."/>
            <person name="Stajich J.E."/>
            <person name="Johansen J.R."/>
            <person name="Huntemann M."/>
            <person name="Clum A."/>
            <person name="Foster B."/>
            <person name="Foster B."/>
            <person name="Roux S."/>
            <person name="Palaniappan K."/>
            <person name="Varghese N."/>
            <person name="Mukherjee S."/>
            <person name="Reddy T.B.K."/>
            <person name="Daum C."/>
            <person name="Copeland A."/>
            <person name="Chen I.A."/>
            <person name="Ivanova N.N."/>
            <person name="Kyrpides N.C."/>
            <person name="Shapiro N."/>
            <person name="Eloe-Fadrosh E.A."/>
            <person name="Pietrasiak N."/>
        </authorList>
    </citation>
    <scope>NUCLEOTIDE SEQUENCE</scope>
    <source>
        <strain evidence="2">GSE-NOS-MK-12-04C</strain>
    </source>
</reference>
<dbReference type="Pfam" id="PF05685">
    <property type="entry name" value="Uma2"/>
    <property type="match status" value="1"/>
</dbReference>
<feature type="domain" description="Putative restriction endonuclease" evidence="1">
    <location>
        <begin position="10"/>
        <end position="182"/>
    </location>
</feature>
<dbReference type="SUPFAM" id="SSF52980">
    <property type="entry name" value="Restriction endonuclease-like"/>
    <property type="match status" value="1"/>
</dbReference>
<dbReference type="InterPro" id="IPR012296">
    <property type="entry name" value="Nuclease_put_TT1808"/>
</dbReference>
<evidence type="ECO:0000313" key="3">
    <source>
        <dbReference type="Proteomes" id="UP000729701"/>
    </source>
</evidence>
<keyword evidence="2" id="KW-0255">Endonuclease</keyword>
<keyword evidence="2" id="KW-0540">Nuclease</keyword>
<protein>
    <submittedName>
        <fullName evidence="2">Uma2 family endonuclease</fullName>
    </submittedName>
</protein>
<evidence type="ECO:0000259" key="1">
    <source>
        <dbReference type="Pfam" id="PF05685"/>
    </source>
</evidence>
<dbReference type="Gene3D" id="3.90.1570.10">
    <property type="entry name" value="tt1808, chain A"/>
    <property type="match status" value="1"/>
</dbReference>
<dbReference type="InterPro" id="IPR011335">
    <property type="entry name" value="Restrct_endonuc-II-like"/>
</dbReference>
<dbReference type="GO" id="GO:0004519">
    <property type="term" value="F:endonuclease activity"/>
    <property type="evidence" value="ECO:0007669"/>
    <property type="project" value="UniProtKB-KW"/>
</dbReference>
<dbReference type="InterPro" id="IPR008538">
    <property type="entry name" value="Uma2"/>
</dbReference>
<evidence type="ECO:0000313" key="2">
    <source>
        <dbReference type="EMBL" id="MBW4667911.1"/>
    </source>
</evidence>
<name>A0A951QL31_9CYAN</name>
<dbReference type="PANTHER" id="PTHR34107">
    <property type="entry name" value="SLL0198 PROTEIN-RELATED"/>
    <property type="match status" value="1"/>
</dbReference>
<reference evidence="2" key="1">
    <citation type="submission" date="2021-05" db="EMBL/GenBank/DDBJ databases">
        <authorList>
            <person name="Pietrasiak N."/>
            <person name="Ward R."/>
            <person name="Stajich J.E."/>
            <person name="Kurbessoian T."/>
        </authorList>
    </citation>
    <scope>NUCLEOTIDE SEQUENCE</scope>
    <source>
        <strain evidence="2">GSE-NOS-MK-12-04C</strain>
    </source>
</reference>
<accession>A0A951QL31</accession>
<dbReference type="Proteomes" id="UP000729701">
    <property type="component" value="Unassembled WGS sequence"/>
</dbReference>
<gene>
    <name evidence="2" type="ORF">KME60_10885</name>
</gene>